<keyword evidence="2" id="KW-0472">Membrane</keyword>
<comment type="caution">
    <text evidence="3">The sequence shown here is derived from an EMBL/GenBank/DDBJ whole genome shotgun (WGS) entry which is preliminary data.</text>
</comment>
<feature type="transmembrane region" description="Helical" evidence="2">
    <location>
        <begin position="178"/>
        <end position="199"/>
    </location>
</feature>
<protein>
    <recommendedName>
        <fullName evidence="5">Integral membrane protein</fullName>
    </recommendedName>
</protein>
<feature type="transmembrane region" description="Helical" evidence="2">
    <location>
        <begin position="205"/>
        <end position="223"/>
    </location>
</feature>
<evidence type="ECO:0000256" key="2">
    <source>
        <dbReference type="SAM" id="Phobius"/>
    </source>
</evidence>
<feature type="compositionally biased region" description="Low complexity" evidence="1">
    <location>
        <begin position="25"/>
        <end position="40"/>
    </location>
</feature>
<dbReference type="Pfam" id="PF06570">
    <property type="entry name" value="DUF1129"/>
    <property type="match status" value="1"/>
</dbReference>
<evidence type="ECO:0000256" key="1">
    <source>
        <dbReference type="SAM" id="MobiDB-lite"/>
    </source>
</evidence>
<proteinExistence type="predicted"/>
<name>A0A0R2CBE5_9LACO</name>
<sequence>MKRRESETMAEEKETKASMTEKEQASQTAARQQTSQTEQSDQAASATGAGDAKTQSQQAHLSNKERNQKVAQQQAELLEKQTKKELKTEIGIYAGLTKRNENYLYRLNKILTEKNYDQAKKEAVLQDLAAELREKQGKGITANRLYGTPSDKADEIIAGPKKKPQPVTFWKMAVDNGLMMLVLFCAMYAIMGLVSPKAIKVNGGVLTLLVTSVLAGVGMAFFYQMAADRKAKKVRLPFWKMLLWSVILIAVWMLVFTAVAAIPGAVNSALNPIAYAVIAALAYLLRYYLKKKYDIRSTPF</sequence>
<keyword evidence="2" id="KW-0812">Transmembrane</keyword>
<dbReference type="Proteomes" id="UP000051576">
    <property type="component" value="Unassembled WGS sequence"/>
</dbReference>
<dbReference type="OrthoDB" id="2143285at2"/>
<dbReference type="eggNOG" id="COG4858">
    <property type="taxonomic scope" value="Bacteria"/>
</dbReference>
<reference evidence="3 4" key="1">
    <citation type="journal article" date="2015" name="Genome Announc.">
        <title>Expanding the biotechnology potential of lactobacilli through comparative genomics of 213 strains and associated genera.</title>
        <authorList>
            <person name="Sun Z."/>
            <person name="Harris H.M."/>
            <person name="McCann A."/>
            <person name="Guo C."/>
            <person name="Argimon S."/>
            <person name="Zhang W."/>
            <person name="Yang X."/>
            <person name="Jeffery I.B."/>
            <person name="Cooney J.C."/>
            <person name="Kagawa T.F."/>
            <person name="Liu W."/>
            <person name="Song Y."/>
            <person name="Salvetti E."/>
            <person name="Wrobel A."/>
            <person name="Rasinkangas P."/>
            <person name="Parkhill J."/>
            <person name="Rea M.C."/>
            <person name="O'Sullivan O."/>
            <person name="Ritari J."/>
            <person name="Douillard F.P."/>
            <person name="Paul Ross R."/>
            <person name="Yang R."/>
            <person name="Briner A.E."/>
            <person name="Felis G.E."/>
            <person name="de Vos W.M."/>
            <person name="Barrangou R."/>
            <person name="Klaenhammer T.R."/>
            <person name="Caufield P.W."/>
            <person name="Cui Y."/>
            <person name="Zhang H."/>
            <person name="O'Toole P.W."/>
        </authorList>
    </citation>
    <scope>NUCLEOTIDE SEQUENCE [LARGE SCALE GENOMIC DNA]</scope>
    <source>
        <strain evidence="3 4">DSM 20605</strain>
    </source>
</reference>
<evidence type="ECO:0008006" key="5">
    <source>
        <dbReference type="Google" id="ProtNLM"/>
    </source>
</evidence>
<evidence type="ECO:0000313" key="3">
    <source>
        <dbReference type="EMBL" id="KRM88682.1"/>
    </source>
</evidence>
<dbReference type="InterPro" id="IPR036259">
    <property type="entry name" value="MFS_trans_sf"/>
</dbReference>
<dbReference type="AlphaFoldDB" id="A0A0R2CBE5"/>
<dbReference type="InterPro" id="IPR009214">
    <property type="entry name" value="DUF1129"/>
</dbReference>
<organism evidence="3 4">
    <name type="scientific">Liquorilactobacillus vini DSM 20605</name>
    <dbReference type="NCBI Taxonomy" id="1133569"/>
    <lineage>
        <taxon>Bacteria</taxon>
        <taxon>Bacillati</taxon>
        <taxon>Bacillota</taxon>
        <taxon>Bacilli</taxon>
        <taxon>Lactobacillales</taxon>
        <taxon>Lactobacillaceae</taxon>
        <taxon>Liquorilactobacillus</taxon>
    </lineage>
</organism>
<dbReference type="PATRIC" id="fig|1133569.4.peg.1046"/>
<dbReference type="SUPFAM" id="SSF103473">
    <property type="entry name" value="MFS general substrate transporter"/>
    <property type="match status" value="1"/>
</dbReference>
<feature type="transmembrane region" description="Helical" evidence="2">
    <location>
        <begin position="272"/>
        <end position="289"/>
    </location>
</feature>
<feature type="compositionally biased region" description="Basic and acidic residues" evidence="1">
    <location>
        <begin position="1"/>
        <end position="24"/>
    </location>
</feature>
<keyword evidence="2" id="KW-1133">Transmembrane helix</keyword>
<accession>A0A0R2CBE5</accession>
<gene>
    <name evidence="3" type="ORF">FD21_GL000938</name>
</gene>
<dbReference type="EMBL" id="AYYX01000025">
    <property type="protein sequence ID" value="KRM88682.1"/>
    <property type="molecule type" value="Genomic_DNA"/>
</dbReference>
<dbReference type="STRING" id="1133569.FD21_GL000938"/>
<evidence type="ECO:0000313" key="4">
    <source>
        <dbReference type="Proteomes" id="UP000051576"/>
    </source>
</evidence>
<feature type="transmembrane region" description="Helical" evidence="2">
    <location>
        <begin position="243"/>
        <end position="266"/>
    </location>
</feature>
<keyword evidence="4" id="KW-1185">Reference proteome</keyword>
<feature type="region of interest" description="Disordered" evidence="1">
    <location>
        <begin position="1"/>
        <end position="73"/>
    </location>
</feature>